<feature type="compositionally biased region" description="Low complexity" evidence="1">
    <location>
        <begin position="104"/>
        <end position="116"/>
    </location>
</feature>
<keyword evidence="3" id="KW-1185">Reference proteome</keyword>
<reference evidence="3" key="1">
    <citation type="journal article" date="2017" name="Nat. Commun.">
        <title>The North American bullfrog draft genome provides insight into hormonal regulation of long noncoding RNA.</title>
        <authorList>
            <person name="Hammond S.A."/>
            <person name="Warren R.L."/>
            <person name="Vandervalk B.P."/>
            <person name="Kucuk E."/>
            <person name="Khan H."/>
            <person name="Gibb E.A."/>
            <person name="Pandoh P."/>
            <person name="Kirk H."/>
            <person name="Zhao Y."/>
            <person name="Jones M."/>
            <person name="Mungall A.J."/>
            <person name="Coope R."/>
            <person name="Pleasance S."/>
            <person name="Moore R.A."/>
            <person name="Holt R.A."/>
            <person name="Round J.M."/>
            <person name="Ohora S."/>
            <person name="Walle B.V."/>
            <person name="Veldhoen N."/>
            <person name="Helbing C.C."/>
            <person name="Birol I."/>
        </authorList>
    </citation>
    <scope>NUCLEOTIDE SEQUENCE [LARGE SCALE GENOMIC DNA]</scope>
</reference>
<evidence type="ECO:0000313" key="3">
    <source>
        <dbReference type="Proteomes" id="UP000228934"/>
    </source>
</evidence>
<organism evidence="2 3">
    <name type="scientific">Aquarana catesbeiana</name>
    <name type="common">American bullfrog</name>
    <name type="synonym">Rana catesbeiana</name>
    <dbReference type="NCBI Taxonomy" id="8400"/>
    <lineage>
        <taxon>Eukaryota</taxon>
        <taxon>Metazoa</taxon>
        <taxon>Chordata</taxon>
        <taxon>Craniata</taxon>
        <taxon>Vertebrata</taxon>
        <taxon>Euteleostomi</taxon>
        <taxon>Amphibia</taxon>
        <taxon>Batrachia</taxon>
        <taxon>Anura</taxon>
        <taxon>Neobatrachia</taxon>
        <taxon>Ranoidea</taxon>
        <taxon>Ranidae</taxon>
        <taxon>Aquarana</taxon>
    </lineage>
</organism>
<evidence type="ECO:0000256" key="1">
    <source>
        <dbReference type="SAM" id="MobiDB-lite"/>
    </source>
</evidence>
<proteinExistence type="predicted"/>
<name>A0A2G9RSP1_AQUCT</name>
<dbReference type="AlphaFoldDB" id="A0A2G9RSP1"/>
<accession>A0A2G9RSP1</accession>
<dbReference type="Proteomes" id="UP000228934">
    <property type="component" value="Unassembled WGS sequence"/>
</dbReference>
<feature type="region of interest" description="Disordered" evidence="1">
    <location>
        <begin position="212"/>
        <end position="238"/>
    </location>
</feature>
<feature type="region of interest" description="Disordered" evidence="1">
    <location>
        <begin position="95"/>
        <end position="135"/>
    </location>
</feature>
<protein>
    <submittedName>
        <fullName evidence="2">Uncharacterized protein</fullName>
    </submittedName>
</protein>
<sequence>INYLCFIVLQKNSHVLVGGQGVSRTHFKDTRDWSVNQEVGLVPPQSLPYAFARYMDFLKPFLELRITEASWEEEEDEHAATGEAIEVQALSFTQEQDNEDTDISRPSSRGQSQTSTSRRKQSSRAAEQIEGSDQTNKSLHVVSGITEQIHAQRCPHTMFAISLVPLLKEDLPDLYFDMRIAVQHCIHSFSMPRHVSVPRHESTSTQIITPIASASNPAPNPYPSSFADHSSMYETPSS</sequence>
<feature type="compositionally biased region" description="Low complexity" evidence="1">
    <location>
        <begin position="212"/>
        <end position="227"/>
    </location>
</feature>
<gene>
    <name evidence="2" type="ORF">AB205_0124100</name>
</gene>
<dbReference type="EMBL" id="KV931782">
    <property type="protein sequence ID" value="PIO30897.1"/>
    <property type="molecule type" value="Genomic_DNA"/>
</dbReference>
<evidence type="ECO:0000313" key="2">
    <source>
        <dbReference type="EMBL" id="PIO30897.1"/>
    </source>
</evidence>
<feature type="non-terminal residue" evidence="2">
    <location>
        <position position="1"/>
    </location>
</feature>